<dbReference type="CDD" id="cd01115">
    <property type="entry name" value="SLC13_permease"/>
    <property type="match status" value="1"/>
</dbReference>
<feature type="transmembrane region" description="Helical" evidence="7">
    <location>
        <begin position="697"/>
        <end position="720"/>
    </location>
</feature>
<proteinExistence type="predicted"/>
<feature type="transmembrane region" description="Helical" evidence="7">
    <location>
        <begin position="794"/>
        <end position="812"/>
    </location>
</feature>
<dbReference type="InterPro" id="IPR004680">
    <property type="entry name" value="Cit_transptr-like_dom"/>
</dbReference>
<organism evidence="9 10">
    <name type="scientific">Ascosphaera apis ARSEF 7405</name>
    <dbReference type="NCBI Taxonomy" id="392613"/>
    <lineage>
        <taxon>Eukaryota</taxon>
        <taxon>Fungi</taxon>
        <taxon>Dikarya</taxon>
        <taxon>Ascomycota</taxon>
        <taxon>Pezizomycotina</taxon>
        <taxon>Eurotiomycetes</taxon>
        <taxon>Eurotiomycetidae</taxon>
        <taxon>Onygenales</taxon>
        <taxon>Ascosphaeraceae</taxon>
        <taxon>Ascosphaera</taxon>
    </lineage>
</organism>
<keyword evidence="3 7" id="KW-0812">Transmembrane</keyword>
<evidence type="ECO:0000256" key="1">
    <source>
        <dbReference type="ARBA" id="ARBA00004141"/>
    </source>
</evidence>
<feature type="transmembrane region" description="Helical" evidence="7">
    <location>
        <begin position="567"/>
        <end position="590"/>
    </location>
</feature>
<keyword evidence="10" id="KW-1185">Reference proteome</keyword>
<dbReference type="Proteomes" id="UP000242877">
    <property type="component" value="Unassembled WGS sequence"/>
</dbReference>
<feature type="transmembrane region" description="Helical" evidence="7">
    <location>
        <begin position="877"/>
        <end position="895"/>
    </location>
</feature>
<feature type="transmembrane region" description="Helical" evidence="7">
    <location>
        <begin position="476"/>
        <end position="503"/>
    </location>
</feature>
<evidence type="ECO:0000256" key="5">
    <source>
        <dbReference type="ARBA" id="ARBA00023136"/>
    </source>
</evidence>
<keyword evidence="5 7" id="KW-0472">Membrane</keyword>
<evidence type="ECO:0000313" key="9">
    <source>
        <dbReference type="EMBL" id="KZZ97825.1"/>
    </source>
</evidence>
<dbReference type="AlphaFoldDB" id="A0A168DJV4"/>
<evidence type="ECO:0000313" key="10">
    <source>
        <dbReference type="Proteomes" id="UP000242877"/>
    </source>
</evidence>
<feature type="domain" description="SPX" evidence="8">
    <location>
        <begin position="131"/>
        <end position="366"/>
    </location>
</feature>
<accession>A0A168DJV4</accession>
<dbReference type="GO" id="GO:0006817">
    <property type="term" value="P:phosphate ion transport"/>
    <property type="evidence" value="ECO:0007669"/>
    <property type="project" value="TreeGrafter"/>
</dbReference>
<evidence type="ECO:0000259" key="8">
    <source>
        <dbReference type="PROSITE" id="PS51382"/>
    </source>
</evidence>
<dbReference type="OrthoDB" id="10260443at2759"/>
<gene>
    <name evidence="9" type="ORF">AAP_00086</name>
</gene>
<dbReference type="GO" id="GO:0006797">
    <property type="term" value="P:polyphosphate metabolic process"/>
    <property type="evidence" value="ECO:0007669"/>
    <property type="project" value="TreeGrafter"/>
</dbReference>
<evidence type="ECO:0000256" key="7">
    <source>
        <dbReference type="SAM" id="Phobius"/>
    </source>
</evidence>
<evidence type="ECO:0000256" key="2">
    <source>
        <dbReference type="ARBA" id="ARBA00022448"/>
    </source>
</evidence>
<dbReference type="GO" id="GO:0005886">
    <property type="term" value="C:plasma membrane"/>
    <property type="evidence" value="ECO:0007669"/>
    <property type="project" value="TreeGrafter"/>
</dbReference>
<dbReference type="CDD" id="cd14478">
    <property type="entry name" value="SPX_PHO87_PHO90_like"/>
    <property type="match status" value="1"/>
</dbReference>
<keyword evidence="2" id="KW-0813">Transport</keyword>
<feature type="transmembrane region" description="Helical" evidence="7">
    <location>
        <begin position="620"/>
        <end position="646"/>
    </location>
</feature>
<comment type="caution">
    <text evidence="9">The sequence shown here is derived from an EMBL/GenBank/DDBJ whole genome shotgun (WGS) entry which is preliminary data.</text>
</comment>
<evidence type="ECO:0000256" key="4">
    <source>
        <dbReference type="ARBA" id="ARBA00022989"/>
    </source>
</evidence>
<dbReference type="PANTHER" id="PTHR10283:SF92">
    <property type="entry name" value="LOW-AFFINITY PHOSPHATE TRANSPORTER PHO91"/>
    <property type="match status" value="1"/>
</dbReference>
<feature type="transmembrane region" description="Helical" evidence="7">
    <location>
        <begin position="928"/>
        <end position="949"/>
    </location>
</feature>
<feature type="transmembrane region" description="Helical" evidence="7">
    <location>
        <begin position="832"/>
        <end position="865"/>
    </location>
</feature>
<comment type="subcellular location">
    <subcellularLocation>
        <location evidence="1">Membrane</location>
        <topology evidence="1">Multi-pass membrane protein</topology>
    </subcellularLocation>
</comment>
<sequence length="951" mass="104873">MGFSTAVLLLDARLDSEDFLPAHSPTSDFLELNPNSRSIDEGPSRDTGYFNTSVPSSSVPLLIAKPSSIQEAIRNWAHPESTRHDLGQSSQPLEAEEWIDLQEFHHTGKPRGSSLAKPDSSRRLPTESDIMKFSHSLQFNAVPDWSTHYIAYSNLKKLIYTLEKQLSSASNEQTSANVESSPLLNSRGVDPDAAFKRALDNELDKICSFYAEKERELYEEAEDIKEEYRYYVSDTEHLGTQDDPLKLRGSHSPSQARSNFLHEFPHGDRRRRSSGDIGNTNAGSDDDSDADANSMRVLEETTGHTVDPRLSDLFNRGVMLKKRTIGIYVSLCELKSYTMLNKTGFSKALKKFDKTLDRSMKRNYMNLTVARAYPFTESAVAGLDAHLAEVERMYADFVTNGDLESARRELRLHLREHVVWERNTVWREMIAIERKAQAAQMGGRRALLAGDTDPASIQKLGDENDVSRKTIRLGRLVLPSWIMTSTFLTLLFAVILFVVMLSVPIMAQPEQQNCLAILVFVCLLWATEVIPLFVTSLMIPFLITVFEVLRSENAEQARLPAKEAAKAALASMWTPVIMLLLGGFTIAAALSKYDIARRMATFVLSKAGTRPQTVLVTNMFVSMVLSMWISNVAAPVLCYSIIQPLLRNLPADSHFSKAVILGIALASNVGGAASPIASPQNIIALQNMDNPPSWGTWFFVALPVCIIAVLLIWVLLISTFKVAKGTTIVPIRPVKDRYTGVQWFVSIVTIITIVLWCVSHNLEGIFGDMGIIAIIPLVLFFGSGILTKEDFNNFLWTIIILAAGGLCLGHAVTSSGLLHTMATSITQEMEGLSVYAVLVSFALLILCVATFISHTVAALILLPLVKQIGLAMEGANHANLLVMGSALMCSFAMGLPTSGFPNMTAVMMEVPETGLRYLRVHHFLTRGIPASFMAFGVVITLGYGLMVIAGL</sequence>
<feature type="transmembrane region" description="Helical" evidence="7">
    <location>
        <begin position="741"/>
        <end position="759"/>
    </location>
</feature>
<reference evidence="9 10" key="1">
    <citation type="journal article" date="2016" name="Genome Biol. Evol.">
        <title>Divergent and convergent evolution of fungal pathogenicity.</title>
        <authorList>
            <person name="Shang Y."/>
            <person name="Xiao G."/>
            <person name="Zheng P."/>
            <person name="Cen K."/>
            <person name="Zhan S."/>
            <person name="Wang C."/>
        </authorList>
    </citation>
    <scope>NUCLEOTIDE SEQUENCE [LARGE SCALE GENOMIC DNA]</scope>
    <source>
        <strain evidence="9 10">ARSEF 7405</strain>
    </source>
</reference>
<feature type="transmembrane region" description="Helical" evidence="7">
    <location>
        <begin position="515"/>
        <end position="546"/>
    </location>
</feature>
<dbReference type="PANTHER" id="PTHR10283">
    <property type="entry name" value="SOLUTE CARRIER FAMILY 13 MEMBER"/>
    <property type="match status" value="1"/>
</dbReference>
<dbReference type="Pfam" id="PF03105">
    <property type="entry name" value="SPX"/>
    <property type="match status" value="1"/>
</dbReference>
<name>A0A168DJV4_9EURO</name>
<dbReference type="InterPro" id="IPR004331">
    <property type="entry name" value="SPX_dom"/>
</dbReference>
<dbReference type="EMBL" id="AZGZ01000001">
    <property type="protein sequence ID" value="KZZ97825.1"/>
    <property type="molecule type" value="Genomic_DNA"/>
</dbReference>
<dbReference type="PROSITE" id="PS51382">
    <property type="entry name" value="SPX"/>
    <property type="match status" value="1"/>
</dbReference>
<dbReference type="GO" id="GO:0005315">
    <property type="term" value="F:phosphate transmembrane transporter activity"/>
    <property type="evidence" value="ECO:0007669"/>
    <property type="project" value="TreeGrafter"/>
</dbReference>
<evidence type="ECO:0000256" key="3">
    <source>
        <dbReference type="ARBA" id="ARBA00022692"/>
    </source>
</evidence>
<protein>
    <submittedName>
        <fullName evidence="9">Inorganic phosphate transporter PHO87</fullName>
    </submittedName>
</protein>
<dbReference type="Pfam" id="PF03600">
    <property type="entry name" value="CitMHS"/>
    <property type="match status" value="1"/>
</dbReference>
<feature type="region of interest" description="Disordered" evidence="6">
    <location>
        <begin position="23"/>
        <end position="46"/>
    </location>
</feature>
<keyword evidence="4 7" id="KW-1133">Transmembrane helix</keyword>
<feature type="region of interest" description="Disordered" evidence="6">
    <location>
        <begin position="240"/>
        <end position="291"/>
    </location>
</feature>
<dbReference type="VEuPathDB" id="FungiDB:AAP_00086"/>
<feature type="transmembrane region" description="Helical" evidence="7">
    <location>
        <begin position="765"/>
        <end position="787"/>
    </location>
</feature>
<evidence type="ECO:0000256" key="6">
    <source>
        <dbReference type="SAM" id="MobiDB-lite"/>
    </source>
</evidence>